<dbReference type="Proteomes" id="UP000051952">
    <property type="component" value="Unassembled WGS sequence"/>
</dbReference>
<keyword evidence="3" id="KW-1185">Reference proteome</keyword>
<dbReference type="EMBL" id="CYKH01001801">
    <property type="protein sequence ID" value="CUG90180.1"/>
    <property type="molecule type" value="Genomic_DNA"/>
</dbReference>
<gene>
    <name evidence="2" type="ORF">BSAL_25395</name>
</gene>
<evidence type="ECO:0000313" key="3">
    <source>
        <dbReference type="Proteomes" id="UP000051952"/>
    </source>
</evidence>
<name>A0A0S4JJT0_BODSA</name>
<proteinExistence type="predicted"/>
<dbReference type="OrthoDB" id="446769at2759"/>
<accession>A0A0S4JJT0</accession>
<reference evidence="3" key="1">
    <citation type="submission" date="2015-09" db="EMBL/GenBank/DDBJ databases">
        <authorList>
            <consortium name="Pathogen Informatics"/>
        </authorList>
    </citation>
    <scope>NUCLEOTIDE SEQUENCE [LARGE SCALE GENOMIC DNA]</scope>
    <source>
        <strain evidence="3">Lake Konstanz</strain>
    </source>
</reference>
<dbReference type="PANTHER" id="PTHR38568:SF1">
    <property type="entry name" value="DUF445 DOMAIN-CONTAINING PROTEIN"/>
    <property type="match status" value="1"/>
</dbReference>
<sequence>MNIFFSKDRMEEQLVAHVRKAMSTTSLMQTIQTVLAHSRTQQLVRQYLDHILHYTKEGMMLSMLGVQREALEPLLMPAIVSTFSDLAPIVAEILEPADIMTPEAFLDAMERVVSHRTASLDVDDLKGIVSGVLAPHLSILVLWGSLFGIVVGVFAEVFTFSHFLSGCVSN</sequence>
<evidence type="ECO:0000256" key="1">
    <source>
        <dbReference type="SAM" id="Phobius"/>
    </source>
</evidence>
<dbReference type="OMA" id="ISKAAHY"/>
<dbReference type="PANTHER" id="PTHR38568">
    <property type="entry name" value="DUF445 DOMAIN-CONTAINING PROTEIN-RELATED"/>
    <property type="match status" value="1"/>
</dbReference>
<keyword evidence="1" id="KW-1133">Transmembrane helix</keyword>
<keyword evidence="1" id="KW-0472">Membrane</keyword>
<evidence type="ECO:0000313" key="2">
    <source>
        <dbReference type="EMBL" id="CUG90180.1"/>
    </source>
</evidence>
<dbReference type="AlphaFoldDB" id="A0A0S4JJT0"/>
<keyword evidence="1 2" id="KW-0812">Transmembrane</keyword>
<feature type="transmembrane region" description="Helical" evidence="1">
    <location>
        <begin position="140"/>
        <end position="164"/>
    </location>
</feature>
<organism evidence="2 3">
    <name type="scientific">Bodo saltans</name>
    <name type="common">Flagellated protozoan</name>
    <dbReference type="NCBI Taxonomy" id="75058"/>
    <lineage>
        <taxon>Eukaryota</taxon>
        <taxon>Discoba</taxon>
        <taxon>Euglenozoa</taxon>
        <taxon>Kinetoplastea</taxon>
        <taxon>Metakinetoplastina</taxon>
        <taxon>Eubodonida</taxon>
        <taxon>Bodonidae</taxon>
        <taxon>Bodo</taxon>
    </lineage>
</organism>
<dbReference type="VEuPathDB" id="TriTrypDB:BSAL_25395"/>
<protein>
    <submittedName>
        <fullName evidence="2">Transmembrane protein, putative</fullName>
    </submittedName>
</protein>